<feature type="compositionally biased region" description="Basic and acidic residues" evidence="1">
    <location>
        <begin position="11"/>
        <end position="24"/>
    </location>
</feature>
<name>A0AAV1NT70_SCOSC</name>
<dbReference type="Proteomes" id="UP001314229">
    <property type="component" value="Unassembled WGS sequence"/>
</dbReference>
<comment type="caution">
    <text evidence="2">The sequence shown here is derived from an EMBL/GenBank/DDBJ whole genome shotgun (WGS) entry which is preliminary data.</text>
</comment>
<dbReference type="EMBL" id="CAWUFR010000061">
    <property type="protein sequence ID" value="CAK6962827.1"/>
    <property type="molecule type" value="Genomic_DNA"/>
</dbReference>
<organism evidence="2 3">
    <name type="scientific">Scomber scombrus</name>
    <name type="common">Atlantic mackerel</name>
    <name type="synonym">Scomber vernalis</name>
    <dbReference type="NCBI Taxonomy" id="13677"/>
    <lineage>
        <taxon>Eukaryota</taxon>
        <taxon>Metazoa</taxon>
        <taxon>Chordata</taxon>
        <taxon>Craniata</taxon>
        <taxon>Vertebrata</taxon>
        <taxon>Euteleostomi</taxon>
        <taxon>Actinopterygii</taxon>
        <taxon>Neopterygii</taxon>
        <taxon>Teleostei</taxon>
        <taxon>Neoteleostei</taxon>
        <taxon>Acanthomorphata</taxon>
        <taxon>Pelagiaria</taxon>
        <taxon>Scombriformes</taxon>
        <taxon>Scombridae</taxon>
        <taxon>Scomber</taxon>
    </lineage>
</organism>
<protein>
    <submittedName>
        <fullName evidence="2">Uncharacterized protein</fullName>
    </submittedName>
</protein>
<reference evidence="2 3" key="1">
    <citation type="submission" date="2024-01" db="EMBL/GenBank/DDBJ databases">
        <authorList>
            <person name="Alioto T."/>
            <person name="Alioto T."/>
            <person name="Gomez Garrido J."/>
        </authorList>
    </citation>
    <scope>NUCLEOTIDE SEQUENCE [LARGE SCALE GENOMIC DNA]</scope>
</reference>
<proteinExistence type="predicted"/>
<sequence>MTTPKAFGPGHQEKKPTYNLRDSKASAPDSSKLTPAMAASNTLHTSVPPAWFSAEMHKFAETIQTSVTTRLHQVDAALEKISEAIHTTNTRVTTLEAKSSEYEAAVVDLRQGLTELERQQQKE</sequence>
<feature type="non-terminal residue" evidence="2">
    <location>
        <position position="123"/>
    </location>
</feature>
<feature type="region of interest" description="Disordered" evidence="1">
    <location>
        <begin position="1"/>
        <end position="34"/>
    </location>
</feature>
<evidence type="ECO:0000313" key="2">
    <source>
        <dbReference type="EMBL" id="CAK6962827.1"/>
    </source>
</evidence>
<gene>
    <name evidence="2" type="ORF">FSCOSCO3_A025535</name>
</gene>
<evidence type="ECO:0000256" key="1">
    <source>
        <dbReference type="SAM" id="MobiDB-lite"/>
    </source>
</evidence>
<dbReference type="AlphaFoldDB" id="A0AAV1NT70"/>
<accession>A0AAV1NT70</accession>
<keyword evidence="3" id="KW-1185">Reference proteome</keyword>
<evidence type="ECO:0000313" key="3">
    <source>
        <dbReference type="Proteomes" id="UP001314229"/>
    </source>
</evidence>